<name>A0A238BJU1_9BILA</name>
<evidence type="ECO:0000313" key="3">
    <source>
        <dbReference type="Proteomes" id="UP000242913"/>
    </source>
</evidence>
<evidence type="ECO:0000256" key="1">
    <source>
        <dbReference type="SAM" id="SignalP"/>
    </source>
</evidence>
<gene>
    <name evidence="2" type="ORF">X798_08210</name>
</gene>
<evidence type="ECO:0000313" key="2">
    <source>
        <dbReference type="EMBL" id="OZC04818.1"/>
    </source>
</evidence>
<feature type="chain" id="PRO_5013280287" evidence="1">
    <location>
        <begin position="26"/>
        <end position="87"/>
    </location>
</feature>
<sequence length="87" mass="10286">MLIRINSFLPIIVLIYLSFADVAIGKLHAIECKMEWLWISKAILSIPHYKKLFNLCSKKLPNFDDMQHYQSRSIDQNTLFQAMHDIY</sequence>
<dbReference type="EMBL" id="KZ271575">
    <property type="protein sequence ID" value="OZC04818.1"/>
    <property type="molecule type" value="Genomic_DNA"/>
</dbReference>
<dbReference type="OrthoDB" id="10399403at2759"/>
<keyword evidence="1" id="KW-0732">Signal</keyword>
<accession>A0A238BJU1</accession>
<reference evidence="2 3" key="1">
    <citation type="submission" date="2015-12" db="EMBL/GenBank/DDBJ databases">
        <title>Draft genome of the nematode, Onchocerca flexuosa.</title>
        <authorList>
            <person name="Mitreva M."/>
        </authorList>
    </citation>
    <scope>NUCLEOTIDE SEQUENCE [LARGE SCALE GENOMIC DNA]</scope>
    <source>
        <strain evidence="2">Red Deer</strain>
    </source>
</reference>
<feature type="signal peptide" evidence="1">
    <location>
        <begin position="1"/>
        <end position="25"/>
    </location>
</feature>
<dbReference type="Proteomes" id="UP000242913">
    <property type="component" value="Unassembled WGS sequence"/>
</dbReference>
<keyword evidence="3" id="KW-1185">Reference proteome</keyword>
<protein>
    <submittedName>
        <fullName evidence="2">Uncharacterized protein</fullName>
    </submittedName>
</protein>
<organism evidence="2 3">
    <name type="scientific">Onchocerca flexuosa</name>
    <dbReference type="NCBI Taxonomy" id="387005"/>
    <lineage>
        <taxon>Eukaryota</taxon>
        <taxon>Metazoa</taxon>
        <taxon>Ecdysozoa</taxon>
        <taxon>Nematoda</taxon>
        <taxon>Chromadorea</taxon>
        <taxon>Rhabditida</taxon>
        <taxon>Spirurina</taxon>
        <taxon>Spiruromorpha</taxon>
        <taxon>Filarioidea</taxon>
        <taxon>Onchocercidae</taxon>
        <taxon>Onchocerca</taxon>
    </lineage>
</organism>
<proteinExistence type="predicted"/>
<dbReference type="AlphaFoldDB" id="A0A238BJU1"/>